<evidence type="ECO:0000256" key="7">
    <source>
        <dbReference type="ARBA" id="ARBA00023048"/>
    </source>
</evidence>
<gene>
    <name evidence="10" type="ORF">M5G17_21675</name>
</gene>
<evidence type="ECO:0000256" key="8">
    <source>
        <dbReference type="SAM" id="Coils"/>
    </source>
</evidence>
<keyword evidence="4" id="KW-0255">Endonuclease</keyword>
<evidence type="ECO:0000259" key="9">
    <source>
        <dbReference type="SMART" id="SM00507"/>
    </source>
</evidence>
<evidence type="ECO:0000313" key="10">
    <source>
        <dbReference type="EMBL" id="MDD1016294.1"/>
    </source>
</evidence>
<feature type="coiled-coil region" evidence="8">
    <location>
        <begin position="95"/>
        <end position="122"/>
    </location>
</feature>
<dbReference type="Pfam" id="PF21431">
    <property type="entry name" value="Col-Pyo_DNase"/>
    <property type="match status" value="1"/>
</dbReference>
<evidence type="ECO:0000256" key="6">
    <source>
        <dbReference type="ARBA" id="ARBA00023022"/>
    </source>
</evidence>
<dbReference type="InterPro" id="IPR016128">
    <property type="entry name" value="Pyosin/cloacin_T_dom"/>
</dbReference>
<sequence>MSSNGTVHLPSSTITGKRPPYRIPNTLLWGHNSIPRYHYVSSVRPGRLIIDVVFEIEADKQNIKQDHAQQQATLADRLDQEILAQAGPLDGLSTVEALSRQLDASQRLIQQRQAELATARQQADSFFGSDPEHKSFQQFLTVATRPSGHPNPKQAWLASYKAAFEAKVLDAAIAHLSRRMYSLKSAHNEAFWQQRRHDSLSRSLHSAERGLNWMLTDRHQYDQAKSALQTLVENFQRHHLEDIDPAAAALHAIELERETSDLIKARNALNKSQLNTNLRFHYLTSRHSSLAFDLNFDQRRAPRPLHQQVQQLHSQIGQYLNEHQQSWAAESATVAELMASAHQNINAAFEEQTRLAALAGQPATQTPTVFNAWTASTSHPLVLAASQGAMTTFEAVLSAFETGLKNAAKARFEAALGRRGLFVTLMTYSTRLGNGERMGISVPLAHLSPGADLEQEAGNRIGQTTALPLRLGVNTVGEFTQIYMATTDGNDIPGDVRVRRAHWDAAKGAYSFTSDGVGATTILWHPITPPSSLPTFDPETGNAIPPKPIEEDLQKHYPGTIHVPTVPTVSPLPGLADAHFDDYIIVFPADSGLAPVYIMLKDAREYAGVATGYGQVPGEGWAHAVSTPDGAPIPSQIAEKLRGRTFATFRKLREAFWMAVAADPVLNKYFTLTNLEFMKEGNAPYATSTEQVGGSMKLQLHHIHHIANGGAVYDLDNLTILTPRQHIDLHNRRP</sequence>
<dbReference type="InterPro" id="IPR036302">
    <property type="entry name" value="Pyosin/cloacin_T_dom_sf"/>
</dbReference>
<comment type="caution">
    <text evidence="10">The sequence shown here is derived from an EMBL/GenBank/DDBJ whole genome shotgun (WGS) entry which is preliminary data.</text>
</comment>
<evidence type="ECO:0000256" key="4">
    <source>
        <dbReference type="ARBA" id="ARBA00022759"/>
    </source>
</evidence>
<evidence type="ECO:0000256" key="1">
    <source>
        <dbReference type="ARBA" id="ARBA00006811"/>
    </source>
</evidence>
<evidence type="ECO:0000256" key="5">
    <source>
        <dbReference type="ARBA" id="ARBA00022801"/>
    </source>
</evidence>
<dbReference type="InterPro" id="IPR037146">
    <property type="entry name" value="Colicin/pyocin_DNase_dom_sf"/>
</dbReference>
<dbReference type="RefSeq" id="WP_273894930.1">
    <property type="nucleotide sequence ID" value="NZ_JAMDGP010000003.1"/>
</dbReference>
<proteinExistence type="inferred from homology"/>
<keyword evidence="11" id="KW-1185">Reference proteome</keyword>
<dbReference type="SUPFAM" id="SSF54060">
    <property type="entry name" value="His-Me finger endonucleases"/>
    <property type="match status" value="1"/>
</dbReference>
<keyword evidence="3" id="KW-0540">Nuclease</keyword>
<accession>A0ABT5PEC2</accession>
<reference evidence="10 11" key="1">
    <citation type="submission" date="2022-05" db="EMBL/GenBank/DDBJ databases">
        <title>Novel Pseudomonas spp. Isolated from a Rainbow Trout Aquaculture Facility.</title>
        <authorList>
            <person name="Testerman T."/>
            <person name="Graf J."/>
        </authorList>
    </citation>
    <scope>NUCLEOTIDE SEQUENCE [LARGE SCALE GENOMIC DNA]</scope>
    <source>
        <strain evidence="10 11">ID1025</strain>
    </source>
</reference>
<keyword evidence="5" id="KW-0378">Hydrolase</keyword>
<evidence type="ECO:0000313" key="11">
    <source>
        <dbReference type="Proteomes" id="UP001148184"/>
    </source>
</evidence>
<dbReference type="SUPFAM" id="SSF69369">
    <property type="entry name" value="Cloacin translocation domain"/>
    <property type="match status" value="1"/>
</dbReference>
<dbReference type="InterPro" id="IPR003615">
    <property type="entry name" value="HNH_nuc"/>
</dbReference>
<evidence type="ECO:0000256" key="2">
    <source>
        <dbReference type="ARBA" id="ARBA00022529"/>
    </source>
</evidence>
<keyword evidence="2" id="KW-0929">Antimicrobial</keyword>
<dbReference type="EMBL" id="JAMDGZ010000049">
    <property type="protein sequence ID" value="MDD1016294.1"/>
    <property type="molecule type" value="Genomic_DNA"/>
</dbReference>
<dbReference type="Proteomes" id="UP001148184">
    <property type="component" value="Unassembled WGS sequence"/>
</dbReference>
<evidence type="ECO:0000256" key="3">
    <source>
        <dbReference type="ARBA" id="ARBA00022722"/>
    </source>
</evidence>
<keyword evidence="7" id="KW-0078">Bacteriocin</keyword>
<comment type="similarity">
    <text evidence="1">Belongs to the colicin/pyosin nuclease family.</text>
</comment>
<organism evidence="10 11">
    <name type="scientific">Pseudomonas rubra</name>
    <dbReference type="NCBI Taxonomy" id="2942627"/>
    <lineage>
        <taxon>Bacteria</taxon>
        <taxon>Pseudomonadati</taxon>
        <taxon>Pseudomonadota</taxon>
        <taxon>Gammaproteobacteria</taxon>
        <taxon>Pseudomonadales</taxon>
        <taxon>Pseudomonadaceae</taxon>
        <taxon>Pseudomonas</taxon>
    </lineage>
</organism>
<feature type="domain" description="HNH nuclease" evidence="9">
    <location>
        <begin position="672"/>
        <end position="727"/>
    </location>
</feature>
<protein>
    <submittedName>
        <fullName evidence="10">S-type pyocin domain-containing protein</fullName>
    </submittedName>
</protein>
<name>A0ABT5PEC2_9PSED</name>
<dbReference type="Pfam" id="PF06958">
    <property type="entry name" value="Pyocin_S"/>
    <property type="match status" value="1"/>
</dbReference>
<dbReference type="SMART" id="SM00507">
    <property type="entry name" value="HNHc"/>
    <property type="match status" value="1"/>
</dbReference>
<dbReference type="InterPro" id="IPR044925">
    <property type="entry name" value="His-Me_finger_sf"/>
</dbReference>
<keyword evidence="6" id="KW-0044">Antibiotic</keyword>
<keyword evidence="8" id="KW-0175">Coiled coil</keyword>
<dbReference type="Gene3D" id="3.90.540.10">
    <property type="entry name" value="Colicin/pyocin, DNase domain"/>
    <property type="match status" value="1"/>
</dbReference>